<sequence>MSDITIFPEYRVFLDNSCLASLLMELVLPKFLLVLRSSVAGSLVLKIRDTSIYVLIKGSANWCLITSAFVADYLIVKCAFVAVSVSSFRSLYVFYISQGYISIFSLIGVEFRRLLYHISCLCVMYAYIYLCFSMCSAFVIAVSFTSMALLSSIVNISFSNGE</sequence>
<proteinExistence type="predicted"/>
<organism evidence="2">
    <name type="scientific">Brassica napus</name>
    <name type="common">Rape</name>
    <dbReference type="NCBI Taxonomy" id="3708"/>
    <lineage>
        <taxon>Eukaryota</taxon>
        <taxon>Viridiplantae</taxon>
        <taxon>Streptophyta</taxon>
        <taxon>Embryophyta</taxon>
        <taxon>Tracheophyta</taxon>
        <taxon>Spermatophyta</taxon>
        <taxon>Magnoliopsida</taxon>
        <taxon>eudicotyledons</taxon>
        <taxon>Gunneridae</taxon>
        <taxon>Pentapetalae</taxon>
        <taxon>rosids</taxon>
        <taxon>malvids</taxon>
        <taxon>Brassicales</taxon>
        <taxon>Brassicaceae</taxon>
        <taxon>Brassiceae</taxon>
        <taxon>Brassica</taxon>
    </lineage>
</organism>
<feature type="transmembrane region" description="Helical" evidence="1">
    <location>
        <begin position="52"/>
        <end position="76"/>
    </location>
</feature>
<name>A0A816J308_BRANA</name>
<evidence type="ECO:0000256" key="1">
    <source>
        <dbReference type="SAM" id="Phobius"/>
    </source>
</evidence>
<keyword evidence="1" id="KW-0812">Transmembrane</keyword>
<dbReference type="OMA" id="WCLITSA"/>
<dbReference type="EMBL" id="HG994373">
    <property type="protein sequence ID" value="CAF1769503.1"/>
    <property type="molecule type" value="Genomic_DNA"/>
</dbReference>
<gene>
    <name evidence="2" type="ORF">DARMORV10_C09P51210.1</name>
</gene>
<keyword evidence="1" id="KW-0472">Membrane</keyword>
<dbReference type="AlphaFoldDB" id="A0A816J308"/>
<protein>
    <submittedName>
        <fullName evidence="2">(rape) hypothetical protein</fullName>
    </submittedName>
</protein>
<feature type="transmembrane region" description="Helical" evidence="1">
    <location>
        <begin position="88"/>
        <end position="108"/>
    </location>
</feature>
<dbReference type="Gramene" id="CDX80312">
    <property type="protein sequence ID" value="CDX80312"/>
    <property type="gene ID" value="GSBRNA2T00133324001"/>
</dbReference>
<reference evidence="2" key="1">
    <citation type="submission" date="2021-01" db="EMBL/GenBank/DDBJ databases">
        <authorList>
            <consortium name="Genoscope - CEA"/>
            <person name="William W."/>
        </authorList>
    </citation>
    <scope>NUCLEOTIDE SEQUENCE</scope>
</reference>
<evidence type="ECO:0000313" key="2">
    <source>
        <dbReference type="EMBL" id="CAF1769503.1"/>
    </source>
</evidence>
<accession>A0A816J308</accession>
<dbReference type="Proteomes" id="UP001295469">
    <property type="component" value="Chromosome C09"/>
</dbReference>
<keyword evidence="1" id="KW-1133">Transmembrane helix</keyword>